<name>A0ABW9HIP9_9ACTN</name>
<organism evidence="1 2">
    <name type="scientific">Streptomyces niveiscabiei</name>
    <dbReference type="NCBI Taxonomy" id="164115"/>
    <lineage>
        <taxon>Bacteria</taxon>
        <taxon>Bacillati</taxon>
        <taxon>Actinomycetota</taxon>
        <taxon>Actinomycetes</taxon>
        <taxon>Kitasatosporales</taxon>
        <taxon>Streptomycetaceae</taxon>
        <taxon>Streptomyces</taxon>
    </lineage>
</organism>
<sequence>MLTPDEALVARAREALELTDQLHRAPDRAELERRRDITRAAVTAFVTEAGRTL</sequence>
<evidence type="ECO:0000313" key="2">
    <source>
        <dbReference type="Proteomes" id="UP001631957"/>
    </source>
</evidence>
<protein>
    <submittedName>
        <fullName evidence="1">Uncharacterized protein</fullName>
    </submittedName>
</protein>
<accession>A0ABW9HIP9</accession>
<comment type="caution">
    <text evidence="1">The sequence shown here is derived from an EMBL/GenBank/DDBJ whole genome shotgun (WGS) entry which is preliminary data.</text>
</comment>
<gene>
    <name evidence="1" type="ORF">ACKI18_04335</name>
</gene>
<dbReference type="Proteomes" id="UP001631957">
    <property type="component" value="Unassembled WGS sequence"/>
</dbReference>
<evidence type="ECO:0000313" key="1">
    <source>
        <dbReference type="EMBL" id="MFM9607933.1"/>
    </source>
</evidence>
<keyword evidence="2" id="KW-1185">Reference proteome</keyword>
<proteinExistence type="predicted"/>
<dbReference type="RefSeq" id="WP_240656513.1">
    <property type="nucleotide sequence ID" value="NZ_JBJVNI010000002.1"/>
</dbReference>
<dbReference type="EMBL" id="JBJVNI010000002">
    <property type="protein sequence ID" value="MFM9607933.1"/>
    <property type="molecule type" value="Genomic_DNA"/>
</dbReference>
<reference evidence="1 2" key="1">
    <citation type="submission" date="2024-12" db="EMBL/GenBank/DDBJ databases">
        <title>Forecasting of Potato common scab and diversities of Pathogenic streptomyces spp. in china.</title>
        <authorList>
            <person name="Handique U."/>
            <person name="Wu J."/>
        </authorList>
    </citation>
    <scope>NUCLEOTIDE SEQUENCE [LARGE SCALE GENOMIC DNA]</scope>
    <source>
        <strain evidence="1 2">ZRIMU1530</strain>
    </source>
</reference>